<evidence type="ECO:0000313" key="2">
    <source>
        <dbReference type="Proteomes" id="UP000320813"/>
    </source>
</evidence>
<proteinExistence type="predicted"/>
<evidence type="ECO:0000313" key="1">
    <source>
        <dbReference type="EMBL" id="RZD14939.1"/>
    </source>
</evidence>
<dbReference type="AlphaFoldDB" id="A0A519BCE9"/>
<reference evidence="1 2" key="1">
    <citation type="submission" date="2019-01" db="EMBL/GenBank/DDBJ databases">
        <title>Insights into ecological role of a new deltaproteobacterial order Candidatus Sinidesulfobacterales (Sva0485) by metagenomics and metatranscriptomics.</title>
        <authorList>
            <person name="Tan S."/>
            <person name="Liu J."/>
            <person name="Fang Y."/>
            <person name="Hedlund B.P."/>
            <person name="Lian Z.H."/>
            <person name="Huang L.Y."/>
            <person name="Li J.T."/>
            <person name="Huang L.N."/>
            <person name="Li W.J."/>
            <person name="Jiang H.C."/>
            <person name="Dong H.L."/>
            <person name="Shu W.S."/>
        </authorList>
    </citation>
    <scope>NUCLEOTIDE SEQUENCE [LARGE SCALE GENOMIC DNA]</scope>
    <source>
        <strain evidence="1">AP3</strain>
    </source>
</reference>
<sequence length="228" mass="25357">MILEDIKYQLDQFYSFDNIRLSFEIADKSGLIYYNEGKITKAVFDLKEDIDAFRELKDLEGQINIQVSIGEPAPENTLDKSFDEIIELISEAGINEEDEPLIVKSPDVSDLSAAAEINTALVAKISEGLAKISGVEGILAVRPDGEVLYSKDVEDPDFESADSIFLYNQSKELGDILNFKNLKSTVCEAGNYKKIIINNKNILYSIKVSPTVQPLKTQIEAVKLLENA</sequence>
<name>A0A519BCE9_9DELT</name>
<evidence type="ECO:0008006" key="3">
    <source>
        <dbReference type="Google" id="ProtNLM"/>
    </source>
</evidence>
<comment type="caution">
    <text evidence="1">The sequence shown here is derived from an EMBL/GenBank/DDBJ whole genome shotgun (WGS) entry which is preliminary data.</text>
</comment>
<organism evidence="1 2">
    <name type="scientific">Candidatus Acidulodesulfobacterium ferriphilum</name>
    <dbReference type="NCBI Taxonomy" id="2597223"/>
    <lineage>
        <taxon>Bacteria</taxon>
        <taxon>Deltaproteobacteria</taxon>
        <taxon>Candidatus Acidulodesulfobacterales</taxon>
        <taxon>Candidatus Acidulodesulfobacterium</taxon>
    </lineage>
</organism>
<dbReference type="Proteomes" id="UP000320813">
    <property type="component" value="Unassembled WGS sequence"/>
</dbReference>
<gene>
    <name evidence="1" type="ORF">EVJ47_01265</name>
</gene>
<protein>
    <recommendedName>
        <fullName evidence="3">Roadblock/LC7 domain-containing protein</fullName>
    </recommendedName>
</protein>
<dbReference type="EMBL" id="SGBD01000001">
    <property type="protein sequence ID" value="RZD14939.1"/>
    <property type="molecule type" value="Genomic_DNA"/>
</dbReference>
<accession>A0A519BCE9</accession>